<dbReference type="PROSITE" id="PS50977">
    <property type="entry name" value="HTH_TETR_2"/>
    <property type="match status" value="1"/>
</dbReference>
<dbReference type="PRINTS" id="PR00455">
    <property type="entry name" value="HTHTETR"/>
</dbReference>
<keyword evidence="2 4" id="KW-0238">DNA-binding</keyword>
<dbReference type="GO" id="GO:0003677">
    <property type="term" value="F:DNA binding"/>
    <property type="evidence" value="ECO:0007669"/>
    <property type="project" value="UniProtKB-UniRule"/>
</dbReference>
<dbReference type="PANTHER" id="PTHR30328">
    <property type="entry name" value="TRANSCRIPTIONAL REPRESSOR"/>
    <property type="match status" value="1"/>
</dbReference>
<dbReference type="Proteomes" id="UP000261948">
    <property type="component" value="Unassembled WGS sequence"/>
</dbReference>
<dbReference type="SUPFAM" id="SSF46689">
    <property type="entry name" value="Homeodomain-like"/>
    <property type="match status" value="1"/>
</dbReference>
<dbReference type="FunFam" id="1.10.10.60:FF:000141">
    <property type="entry name" value="TetR family transcriptional regulator"/>
    <property type="match status" value="1"/>
</dbReference>
<gene>
    <name evidence="6" type="ORF">DZC30_16915</name>
</gene>
<proteinExistence type="predicted"/>
<dbReference type="InterPro" id="IPR009057">
    <property type="entry name" value="Homeodomain-like_sf"/>
</dbReference>
<evidence type="ECO:0000256" key="2">
    <source>
        <dbReference type="ARBA" id="ARBA00023125"/>
    </source>
</evidence>
<dbReference type="OrthoDB" id="116240at2"/>
<keyword evidence="3" id="KW-0804">Transcription</keyword>
<feature type="domain" description="HTH tetR-type" evidence="5">
    <location>
        <begin position="4"/>
        <end position="64"/>
    </location>
</feature>
<dbReference type="InterPro" id="IPR050109">
    <property type="entry name" value="HTH-type_TetR-like_transc_reg"/>
</dbReference>
<dbReference type="Pfam" id="PF00440">
    <property type="entry name" value="TetR_N"/>
    <property type="match status" value="1"/>
</dbReference>
<dbReference type="AlphaFoldDB" id="A0A373FE66"/>
<evidence type="ECO:0000256" key="3">
    <source>
        <dbReference type="ARBA" id="ARBA00023163"/>
    </source>
</evidence>
<accession>A0A373FE66</accession>
<evidence type="ECO:0000256" key="4">
    <source>
        <dbReference type="PROSITE-ProRule" id="PRU00335"/>
    </source>
</evidence>
<dbReference type="InterPro" id="IPR001647">
    <property type="entry name" value="HTH_TetR"/>
</dbReference>
<evidence type="ECO:0000313" key="6">
    <source>
        <dbReference type="EMBL" id="RGE42444.1"/>
    </source>
</evidence>
<feature type="DNA-binding region" description="H-T-H motif" evidence="4">
    <location>
        <begin position="27"/>
        <end position="46"/>
    </location>
</feature>
<protein>
    <submittedName>
        <fullName evidence="6">TetR/AcrR family transcriptional regulator</fullName>
    </submittedName>
</protein>
<keyword evidence="1" id="KW-0805">Transcription regulation</keyword>
<comment type="caution">
    <text evidence="6">The sequence shown here is derived from an EMBL/GenBank/DDBJ whole genome shotgun (WGS) entry which is preliminary data.</text>
</comment>
<sequence>MPADLRVPQILDAALLVFTEKGFVSARIDDIAQRAGMSKGGIYAHFKSKESIFLALLERVLAPMAEPVVVADDEPVTVDLLIERIIKPVYDHMASPEVMMALQLLLADARNLREQVQQWHARTVEPFAQSLDRVVRRGMQEGTLRQSVVMEYPWFILMPNQHVILSNMLLGQAWQLGLDECLRIHVGMVRELLTP</sequence>
<dbReference type="SUPFAM" id="SSF48498">
    <property type="entry name" value="Tetracyclin repressor-like, C-terminal domain"/>
    <property type="match status" value="1"/>
</dbReference>
<organism evidence="6 7">
    <name type="scientific">Comamonas testosteroni</name>
    <name type="common">Pseudomonas testosteroni</name>
    <dbReference type="NCBI Taxonomy" id="285"/>
    <lineage>
        <taxon>Bacteria</taxon>
        <taxon>Pseudomonadati</taxon>
        <taxon>Pseudomonadota</taxon>
        <taxon>Betaproteobacteria</taxon>
        <taxon>Burkholderiales</taxon>
        <taxon>Comamonadaceae</taxon>
        <taxon>Comamonas</taxon>
    </lineage>
</organism>
<dbReference type="InterPro" id="IPR036271">
    <property type="entry name" value="Tet_transcr_reg_TetR-rel_C_sf"/>
</dbReference>
<evidence type="ECO:0000313" key="7">
    <source>
        <dbReference type="Proteomes" id="UP000261948"/>
    </source>
</evidence>
<dbReference type="EMBL" id="QURR01000023">
    <property type="protein sequence ID" value="RGE42444.1"/>
    <property type="molecule type" value="Genomic_DNA"/>
</dbReference>
<dbReference type="Gene3D" id="1.10.357.10">
    <property type="entry name" value="Tetracycline Repressor, domain 2"/>
    <property type="match status" value="1"/>
</dbReference>
<evidence type="ECO:0000259" key="5">
    <source>
        <dbReference type="PROSITE" id="PS50977"/>
    </source>
</evidence>
<reference evidence="6 7" key="1">
    <citation type="submission" date="2018-08" db="EMBL/GenBank/DDBJ databases">
        <title>Comamonas testosteroni strain SWCO2.</title>
        <authorList>
            <person name="Jiang N."/>
            <person name="Zhang X.Z."/>
        </authorList>
    </citation>
    <scope>NUCLEOTIDE SEQUENCE [LARGE SCALE GENOMIC DNA]</scope>
    <source>
        <strain evidence="6 7">SWCO2</strain>
    </source>
</reference>
<evidence type="ECO:0000256" key="1">
    <source>
        <dbReference type="ARBA" id="ARBA00023015"/>
    </source>
</evidence>
<dbReference type="PANTHER" id="PTHR30328:SF54">
    <property type="entry name" value="HTH-TYPE TRANSCRIPTIONAL REPRESSOR SCO4008"/>
    <property type="match status" value="1"/>
</dbReference>
<name>A0A373FE66_COMTE</name>
<keyword evidence="7" id="KW-1185">Reference proteome</keyword>